<dbReference type="PANTHER" id="PTHR47533">
    <property type="entry name" value="PROTEIN CBG21859"/>
    <property type="match status" value="1"/>
</dbReference>
<accession>A0AA36H3L3</accession>
<reference evidence="1" key="1">
    <citation type="submission" date="2023-07" db="EMBL/GenBank/DDBJ databases">
        <authorList>
            <consortium name="CYATHOMIX"/>
        </authorList>
    </citation>
    <scope>NUCLEOTIDE SEQUENCE</scope>
    <source>
        <strain evidence="1">N/A</strain>
    </source>
</reference>
<dbReference type="Pfam" id="PF06342">
    <property type="entry name" value="DUF1057"/>
    <property type="match status" value="1"/>
</dbReference>
<name>A0AA36H3L3_CYLNA</name>
<dbReference type="InterPro" id="IPR000073">
    <property type="entry name" value="AB_hydrolase_1"/>
</dbReference>
<evidence type="ECO:0008006" key="3">
    <source>
        <dbReference type="Google" id="ProtNLM"/>
    </source>
</evidence>
<comment type="caution">
    <text evidence="1">The sequence shown here is derived from an EMBL/GenBank/DDBJ whole genome shotgun (WGS) entry which is preliminary data.</text>
</comment>
<dbReference type="Proteomes" id="UP001176961">
    <property type="component" value="Unassembled WGS sequence"/>
</dbReference>
<dbReference type="EMBL" id="CATQJL010000305">
    <property type="protein sequence ID" value="CAJ0603120.1"/>
    <property type="molecule type" value="Genomic_DNA"/>
</dbReference>
<organism evidence="1 2">
    <name type="scientific">Cylicocyclus nassatus</name>
    <name type="common">Nematode worm</name>
    <dbReference type="NCBI Taxonomy" id="53992"/>
    <lineage>
        <taxon>Eukaryota</taxon>
        <taxon>Metazoa</taxon>
        <taxon>Ecdysozoa</taxon>
        <taxon>Nematoda</taxon>
        <taxon>Chromadorea</taxon>
        <taxon>Rhabditida</taxon>
        <taxon>Rhabditina</taxon>
        <taxon>Rhabditomorpha</taxon>
        <taxon>Strongyloidea</taxon>
        <taxon>Strongylidae</taxon>
        <taxon>Cylicocyclus</taxon>
    </lineage>
</organism>
<dbReference type="GO" id="GO:0003824">
    <property type="term" value="F:catalytic activity"/>
    <property type="evidence" value="ECO:0007669"/>
    <property type="project" value="InterPro"/>
</dbReference>
<dbReference type="AlphaFoldDB" id="A0AA36H3L3"/>
<dbReference type="PRINTS" id="PR00412">
    <property type="entry name" value="EPOXHYDRLASE"/>
</dbReference>
<sequence length="356" mass="39662">MAQKNGLNSHTKTGPLIDDPLLRSQRVQFTTSSDEKIDLEAVFQDTLPSGSQLGTVIGIHGAPGSHKDFKYVMPFVREKGIRFIAVNMPGFGLTPDDPRLKYDNVERDDFVHQLLATLGISSRVVMMGHSRGSENAIKVAARNTDKVCGLVLLNPTGLRPHKGIRPLWVIKLFMWFYSLGPIAEMILNPVVKFLTNNVFGYRIDTGRRAAMCTQTVCNLEFASLLPSINTINEAKNVRVLVAYSGKDKLIETGVSQELANSFHDRKELTCKDRTNEAEKESIKRLRNLFSIGTKAVSINFEEDGHFLQRDRASFIAESIEALLQTTLSIVPLLERWDPVLLAPHKTLSGRANTMGE</sequence>
<protein>
    <recommendedName>
        <fullName evidence="3">AB hydrolase-1 domain-containing protein</fullName>
    </recommendedName>
</protein>
<proteinExistence type="predicted"/>
<dbReference type="PANTHER" id="PTHR47533:SF4">
    <property type="entry name" value="AB HYDROLASE-1 DOMAIN-CONTAINING PROTEIN"/>
    <property type="match status" value="1"/>
</dbReference>
<gene>
    <name evidence="1" type="ORF">CYNAS_LOCUS15103</name>
</gene>
<keyword evidence="2" id="KW-1185">Reference proteome</keyword>
<dbReference type="SUPFAM" id="SSF53474">
    <property type="entry name" value="alpha/beta-Hydrolases"/>
    <property type="match status" value="1"/>
</dbReference>
<dbReference type="InterPro" id="IPR000639">
    <property type="entry name" value="Epox_hydrolase-like"/>
</dbReference>
<dbReference type="Gene3D" id="3.40.50.1820">
    <property type="entry name" value="alpha/beta hydrolase"/>
    <property type="match status" value="1"/>
</dbReference>
<evidence type="ECO:0000313" key="2">
    <source>
        <dbReference type="Proteomes" id="UP001176961"/>
    </source>
</evidence>
<dbReference type="InterPro" id="IPR029058">
    <property type="entry name" value="AB_hydrolase_fold"/>
</dbReference>
<evidence type="ECO:0000313" key="1">
    <source>
        <dbReference type="EMBL" id="CAJ0603120.1"/>
    </source>
</evidence>
<dbReference type="PRINTS" id="PR00111">
    <property type="entry name" value="ABHYDROLASE"/>
</dbReference>
<dbReference type="InterPro" id="IPR010463">
    <property type="entry name" value="DUF1057"/>
</dbReference>